<organism evidence="2 3">
    <name type="scientific">Streptomyces mobaraensis</name>
    <name type="common">Streptoverticillium mobaraense</name>
    <dbReference type="NCBI Taxonomy" id="35621"/>
    <lineage>
        <taxon>Bacteria</taxon>
        <taxon>Bacillati</taxon>
        <taxon>Actinomycetota</taxon>
        <taxon>Actinomycetes</taxon>
        <taxon>Kitasatosporales</taxon>
        <taxon>Streptomycetaceae</taxon>
        <taxon>Streptomyces</taxon>
    </lineage>
</organism>
<dbReference type="OrthoDB" id="3992889at2"/>
<evidence type="ECO:0000313" key="3">
    <source>
        <dbReference type="Proteomes" id="UP000327000"/>
    </source>
</evidence>
<dbReference type="RefSeq" id="WP_152263561.1">
    <property type="nucleotide sequence ID" value="NZ_VOKX01000022.1"/>
</dbReference>
<protein>
    <submittedName>
        <fullName evidence="2">Terpene synthase</fullName>
    </submittedName>
</protein>
<dbReference type="SFLD" id="SFLDS00005">
    <property type="entry name" value="Isoprenoid_Synthase_Type_I"/>
    <property type="match status" value="1"/>
</dbReference>
<dbReference type="InterPro" id="IPR008949">
    <property type="entry name" value="Isoprenoid_synthase_dom_sf"/>
</dbReference>
<dbReference type="SFLD" id="SFLDG01020">
    <property type="entry name" value="Terpene_Cyclase_Like_2"/>
    <property type="match status" value="1"/>
</dbReference>
<dbReference type="EMBL" id="VOKX01000022">
    <property type="protein sequence ID" value="KAB7846399.1"/>
    <property type="molecule type" value="Genomic_DNA"/>
</dbReference>
<evidence type="ECO:0000256" key="1">
    <source>
        <dbReference type="ARBA" id="ARBA00023239"/>
    </source>
</evidence>
<dbReference type="GO" id="GO:0010333">
    <property type="term" value="F:terpene synthase activity"/>
    <property type="evidence" value="ECO:0007669"/>
    <property type="project" value="InterPro"/>
</dbReference>
<dbReference type="AlphaFoldDB" id="A0A5N5W8Z1"/>
<dbReference type="Proteomes" id="UP000327000">
    <property type="component" value="Unassembled WGS sequence"/>
</dbReference>
<keyword evidence="3" id="KW-1185">Reference proteome</keyword>
<dbReference type="Pfam" id="PF19086">
    <property type="entry name" value="Terpene_syn_C_2"/>
    <property type="match status" value="1"/>
</dbReference>
<gene>
    <name evidence="2" type="ORF">FRZ00_12880</name>
</gene>
<evidence type="ECO:0000313" key="2">
    <source>
        <dbReference type="EMBL" id="KAB7846399.1"/>
    </source>
</evidence>
<sequence length="340" mass="38152">MGSPAPPRFHMPFRSRLNPHVDRTRVRTKKWARKMGMFDERYLEWPRRWSEETFDEADFPLFIALTHPDADAAELDLVTAWHVALWFVDDLFLPLYRRDHDQESAAAQVDRLMLFLPLDGLPRPLTPEHPVERAFADLWTGTAATMTPLWRERFTGSVRRFLDGVLWELEHVDHAITDLIEYLGARRDFGGLQFTAILMEHAMGELSPGVLRGREFRTATDAFVDAVSLHNDIVSYDREVDEGTIGNNGVEVARNALGLNRRDAVAVVDDLLTARVDTLAAAPTAVPAEAVRFVGALQEALAGSYRWHELTGRFGGTAAGFAAKPRGLGTSAAYVFEVRA</sequence>
<comment type="caution">
    <text evidence="2">The sequence shown here is derived from an EMBL/GenBank/DDBJ whole genome shotgun (WGS) entry which is preliminary data.</text>
</comment>
<accession>A0A5N5W8Z1</accession>
<dbReference type="Gene3D" id="1.10.600.10">
    <property type="entry name" value="Farnesyl Diphosphate Synthase"/>
    <property type="match status" value="1"/>
</dbReference>
<dbReference type="InterPro" id="IPR034686">
    <property type="entry name" value="Terpene_cyclase-like_2"/>
</dbReference>
<reference evidence="2 3" key="1">
    <citation type="journal article" date="2019" name="Microb. Cell Fact.">
        <title>Exploring novel herbicidin analogues by transcriptional regulator overexpression and MS/MS molecular networking.</title>
        <authorList>
            <person name="Shi Y."/>
            <person name="Gu R."/>
            <person name="Li Y."/>
            <person name="Wang X."/>
            <person name="Ren W."/>
            <person name="Li X."/>
            <person name="Wang L."/>
            <person name="Xie Y."/>
            <person name="Hong B."/>
        </authorList>
    </citation>
    <scope>NUCLEOTIDE SEQUENCE [LARGE SCALE GENOMIC DNA]</scope>
    <source>
        <strain evidence="2 3">US-43</strain>
    </source>
</reference>
<name>A0A5N5W8Z1_STRMB</name>
<keyword evidence="1" id="KW-0456">Lyase</keyword>
<dbReference type="SUPFAM" id="SSF48576">
    <property type="entry name" value="Terpenoid synthases"/>
    <property type="match status" value="1"/>
</dbReference>
<proteinExistence type="predicted"/>